<accession>A0A6C0BCQ8</accession>
<dbReference type="SMART" id="SM00248">
    <property type="entry name" value="ANK"/>
    <property type="match status" value="6"/>
</dbReference>
<name>A0A6C0BCQ8_9ZZZZ</name>
<dbReference type="Pfam" id="PF12796">
    <property type="entry name" value="Ank_2"/>
    <property type="match status" value="1"/>
</dbReference>
<evidence type="ECO:0000256" key="2">
    <source>
        <dbReference type="ARBA" id="ARBA00023043"/>
    </source>
</evidence>
<proteinExistence type="predicted"/>
<keyword evidence="1" id="KW-0677">Repeat</keyword>
<dbReference type="InterPro" id="IPR036770">
    <property type="entry name" value="Ankyrin_rpt-contain_sf"/>
</dbReference>
<organism evidence="3">
    <name type="scientific">viral metagenome</name>
    <dbReference type="NCBI Taxonomy" id="1070528"/>
    <lineage>
        <taxon>unclassified sequences</taxon>
        <taxon>metagenomes</taxon>
        <taxon>organismal metagenomes</taxon>
    </lineage>
</organism>
<dbReference type="Gene3D" id="1.25.40.20">
    <property type="entry name" value="Ankyrin repeat-containing domain"/>
    <property type="match status" value="1"/>
</dbReference>
<evidence type="ECO:0000256" key="1">
    <source>
        <dbReference type="ARBA" id="ARBA00022737"/>
    </source>
</evidence>
<protein>
    <submittedName>
        <fullName evidence="3">Uncharacterized protein</fullName>
    </submittedName>
</protein>
<sequence length="413" mass="47695">MERLNEGISLFDITESLSLRTDKILLSLISLHNEEVNTFIKEFNLYNQIQKYIFQSIPYQNGFDISGKVYLDRMVFYITIKTDFDSGFGVKPDNYEIRIFNLKMSQIKRLARDIRNEFSYVKNINIEEYKENENVNQFLIESFNKNDGNSFIKYLELGADNLDELMELAENKNNLNIIKTLVEYGASNFNDIFIKASENNHFDIANYMIICGSNINESFITACGLGYENSVNNILNYMKSSINLNSGFVEACKRNKINIVKLLLECEPITCIRNSGLVIACEYNNIDCVKYLLDVDADDEESLLKACKNNNKDIVDLLLKYEIKDLNSFCLFLCIDEGYTDIVKLLVLKNDYSIIDLNKALDKAFKNHNTDIFKILIDRGSNKIPDNFDKILNSMHETRSQEIMSIINSKFST</sequence>
<evidence type="ECO:0000313" key="3">
    <source>
        <dbReference type="EMBL" id="QHS90055.1"/>
    </source>
</evidence>
<dbReference type="PANTHER" id="PTHR24188">
    <property type="entry name" value="ANKYRIN REPEAT PROTEIN"/>
    <property type="match status" value="1"/>
</dbReference>
<dbReference type="InterPro" id="IPR002110">
    <property type="entry name" value="Ankyrin_rpt"/>
</dbReference>
<keyword evidence="2" id="KW-0040">ANK repeat</keyword>
<dbReference type="SUPFAM" id="SSF48403">
    <property type="entry name" value="Ankyrin repeat"/>
    <property type="match status" value="1"/>
</dbReference>
<reference evidence="3" key="1">
    <citation type="journal article" date="2020" name="Nature">
        <title>Giant virus diversity and host interactions through global metagenomics.</title>
        <authorList>
            <person name="Schulz F."/>
            <person name="Roux S."/>
            <person name="Paez-Espino D."/>
            <person name="Jungbluth S."/>
            <person name="Walsh D.A."/>
            <person name="Denef V.J."/>
            <person name="McMahon K.D."/>
            <person name="Konstantinidis K.T."/>
            <person name="Eloe-Fadrosh E.A."/>
            <person name="Kyrpides N.C."/>
            <person name="Woyke T."/>
        </authorList>
    </citation>
    <scope>NUCLEOTIDE SEQUENCE</scope>
    <source>
        <strain evidence="3">GVMAG-M-3300010160-4</strain>
    </source>
</reference>
<dbReference type="EMBL" id="MN739124">
    <property type="protein sequence ID" value="QHS90055.1"/>
    <property type="molecule type" value="Genomic_DNA"/>
</dbReference>
<dbReference type="PANTHER" id="PTHR24188:SF29">
    <property type="entry name" value="GH09064P"/>
    <property type="match status" value="1"/>
</dbReference>
<dbReference type="AlphaFoldDB" id="A0A6C0BCQ8"/>